<dbReference type="Proteomes" id="UP000283389">
    <property type="component" value="Unassembled WGS sequence"/>
</dbReference>
<dbReference type="AlphaFoldDB" id="A0A423FFJ1"/>
<sequence length="127" mass="14039">MNLRGGLLGVWVIIAGCAASPPDIDNIAISGFHSEEPERCRPSDVTLDERQVASFFKRAEPIDARTLHDEYDWAPCYLEGTLRFHGEACAWRVRAGATGEIDCPITEQYFGCKSCGDLFEEAGRNAE</sequence>
<protein>
    <submittedName>
        <fullName evidence="1">Uncharacterized protein</fullName>
    </submittedName>
</protein>
<reference evidence="1 2" key="1">
    <citation type="submission" date="2016-10" db="EMBL/GenBank/DDBJ databases">
        <title>Comparative genome analysis of multiple Pseudomonas spp. focuses on biocontrol and plant growth promoting traits.</title>
        <authorList>
            <person name="Tao X.-Y."/>
            <person name="Taylor C.G."/>
        </authorList>
    </citation>
    <scope>NUCLEOTIDE SEQUENCE [LARGE SCALE GENOMIC DNA]</scope>
    <source>
        <strain evidence="1 2">36C8</strain>
    </source>
</reference>
<gene>
    <name evidence="1" type="ORF">BK649_04700</name>
</gene>
<name>A0A423FFJ1_9PSED</name>
<accession>A0A423FFJ1</accession>
<dbReference type="EMBL" id="MOAZ01000003">
    <property type="protein sequence ID" value="ROM56267.1"/>
    <property type="molecule type" value="Genomic_DNA"/>
</dbReference>
<evidence type="ECO:0000313" key="2">
    <source>
        <dbReference type="Proteomes" id="UP000283389"/>
    </source>
</evidence>
<evidence type="ECO:0000313" key="1">
    <source>
        <dbReference type="EMBL" id="ROM56267.1"/>
    </source>
</evidence>
<proteinExistence type="predicted"/>
<organism evidence="1 2">
    <name type="scientific">Pseudomonas canadensis</name>
    <dbReference type="NCBI Taxonomy" id="915099"/>
    <lineage>
        <taxon>Bacteria</taxon>
        <taxon>Pseudomonadati</taxon>
        <taxon>Pseudomonadota</taxon>
        <taxon>Gammaproteobacteria</taxon>
        <taxon>Pseudomonadales</taxon>
        <taxon>Pseudomonadaceae</taxon>
        <taxon>Pseudomonas</taxon>
    </lineage>
</organism>
<comment type="caution">
    <text evidence="1">The sequence shown here is derived from an EMBL/GenBank/DDBJ whole genome shotgun (WGS) entry which is preliminary data.</text>
</comment>
<dbReference type="PROSITE" id="PS51257">
    <property type="entry name" value="PROKAR_LIPOPROTEIN"/>
    <property type="match status" value="1"/>
</dbReference>